<feature type="domain" description="HTH myb-type" evidence="3">
    <location>
        <begin position="1"/>
        <end position="56"/>
    </location>
</feature>
<dbReference type="InterPro" id="IPR017930">
    <property type="entry name" value="Myb_dom"/>
</dbReference>
<feature type="region of interest" description="Disordered" evidence="1">
    <location>
        <begin position="284"/>
        <end position="316"/>
    </location>
</feature>
<dbReference type="SMART" id="SM00717">
    <property type="entry name" value="SANT"/>
    <property type="match status" value="2"/>
</dbReference>
<sequence length="316" mass="35385">MAEHRRGPWSQFEDEVLIRLVQQQGPLNWVRISDTLVSRSPKQCRERYHQNLKPTLNHEPISAEEGQLIEKLVGDLGKRWAEIARRLNNRSDNAVKNWWNGSQNRRKRTIRKKSAGGNNAHRRLTAPLGHPRRPQLELATGAAHIFQANHRHEPVSPCMVHYGHTMQNAPSSSGLPSPHSDRSSLYSASITKDALPPGSPIALPPLRRNSYDAMKPTLRPEPLLPPVSGGPNFRLPPIQTLDVGEHHALPTAPNSPSDSGPLPIKQEFSIKREVSIKQEYDLFHSFPGPPFGPINSRRGSQNDDGDARLRVSHLVD</sequence>
<dbReference type="PANTHER" id="PTHR45614:SF25">
    <property type="entry name" value="MYB PROTEIN"/>
    <property type="match status" value="1"/>
</dbReference>
<dbReference type="CDD" id="cd00167">
    <property type="entry name" value="SANT"/>
    <property type="match status" value="2"/>
</dbReference>
<accession>A0AAN7UFY8</accession>
<evidence type="ECO:0000313" key="5">
    <source>
        <dbReference type="Proteomes" id="UP001305414"/>
    </source>
</evidence>
<organism evidence="4 5">
    <name type="scientific">Xylaria bambusicola</name>
    <dbReference type="NCBI Taxonomy" id="326684"/>
    <lineage>
        <taxon>Eukaryota</taxon>
        <taxon>Fungi</taxon>
        <taxon>Dikarya</taxon>
        <taxon>Ascomycota</taxon>
        <taxon>Pezizomycotina</taxon>
        <taxon>Sordariomycetes</taxon>
        <taxon>Xylariomycetidae</taxon>
        <taxon>Xylariales</taxon>
        <taxon>Xylariaceae</taxon>
        <taxon>Xylaria</taxon>
    </lineage>
</organism>
<dbReference type="PROSITE" id="PS51294">
    <property type="entry name" value="HTH_MYB"/>
    <property type="match status" value="2"/>
</dbReference>
<name>A0AAN7UFY8_9PEZI</name>
<dbReference type="EMBL" id="JAWHQM010000005">
    <property type="protein sequence ID" value="KAK5627252.1"/>
    <property type="molecule type" value="Genomic_DNA"/>
</dbReference>
<protein>
    <submittedName>
        <fullName evidence="4">Uncharacterized protein</fullName>
    </submittedName>
</protein>
<dbReference type="GO" id="GO:0000278">
    <property type="term" value="P:mitotic cell cycle"/>
    <property type="evidence" value="ECO:0007669"/>
    <property type="project" value="TreeGrafter"/>
</dbReference>
<feature type="domain" description="HTH myb-type" evidence="3">
    <location>
        <begin position="57"/>
        <end position="107"/>
    </location>
</feature>
<dbReference type="InterPro" id="IPR050560">
    <property type="entry name" value="MYB_TF"/>
</dbReference>
<feature type="region of interest" description="Disordered" evidence="1">
    <location>
        <begin position="168"/>
        <end position="238"/>
    </location>
</feature>
<dbReference type="GO" id="GO:0005634">
    <property type="term" value="C:nucleus"/>
    <property type="evidence" value="ECO:0007669"/>
    <property type="project" value="TreeGrafter"/>
</dbReference>
<evidence type="ECO:0000313" key="4">
    <source>
        <dbReference type="EMBL" id="KAK5627252.1"/>
    </source>
</evidence>
<feature type="domain" description="Myb-like" evidence="2">
    <location>
        <begin position="1"/>
        <end position="52"/>
    </location>
</feature>
<dbReference type="AlphaFoldDB" id="A0AAN7UFY8"/>
<dbReference type="InterPro" id="IPR001005">
    <property type="entry name" value="SANT/Myb"/>
</dbReference>
<dbReference type="Pfam" id="PF13921">
    <property type="entry name" value="Myb_DNA-bind_6"/>
    <property type="match status" value="1"/>
</dbReference>
<dbReference type="InterPro" id="IPR009057">
    <property type="entry name" value="Homeodomain-like_sf"/>
</dbReference>
<dbReference type="GO" id="GO:0045944">
    <property type="term" value="P:positive regulation of transcription by RNA polymerase II"/>
    <property type="evidence" value="ECO:0007669"/>
    <property type="project" value="TreeGrafter"/>
</dbReference>
<reference evidence="4 5" key="1">
    <citation type="submission" date="2023-10" db="EMBL/GenBank/DDBJ databases">
        <title>Draft genome sequence of Xylaria bambusicola isolate GMP-LS, the root and basal stem rot pathogen of sugarcane in Indonesia.</title>
        <authorList>
            <person name="Selvaraj P."/>
            <person name="Muralishankar V."/>
            <person name="Muruganantham S."/>
            <person name="Sp S."/>
            <person name="Haryani S."/>
            <person name="Lau K.J.X."/>
            <person name="Naqvi N.I."/>
        </authorList>
    </citation>
    <scope>NUCLEOTIDE SEQUENCE [LARGE SCALE GENOMIC DNA]</scope>
    <source>
        <strain evidence="4">GMP-LS</strain>
    </source>
</reference>
<dbReference type="SUPFAM" id="SSF46689">
    <property type="entry name" value="Homeodomain-like"/>
    <property type="match status" value="1"/>
</dbReference>
<dbReference type="Proteomes" id="UP001305414">
    <property type="component" value="Unassembled WGS sequence"/>
</dbReference>
<keyword evidence="5" id="KW-1185">Reference proteome</keyword>
<feature type="domain" description="Myb-like" evidence="2">
    <location>
        <begin position="53"/>
        <end position="100"/>
    </location>
</feature>
<comment type="caution">
    <text evidence="4">The sequence shown here is derived from an EMBL/GenBank/DDBJ whole genome shotgun (WGS) entry which is preliminary data.</text>
</comment>
<dbReference type="Gene3D" id="1.10.10.60">
    <property type="entry name" value="Homeodomain-like"/>
    <property type="match status" value="2"/>
</dbReference>
<dbReference type="GO" id="GO:0000978">
    <property type="term" value="F:RNA polymerase II cis-regulatory region sequence-specific DNA binding"/>
    <property type="evidence" value="ECO:0007669"/>
    <property type="project" value="TreeGrafter"/>
</dbReference>
<dbReference type="GO" id="GO:0000981">
    <property type="term" value="F:DNA-binding transcription factor activity, RNA polymerase II-specific"/>
    <property type="evidence" value="ECO:0007669"/>
    <property type="project" value="TreeGrafter"/>
</dbReference>
<proteinExistence type="predicted"/>
<feature type="compositionally biased region" description="Basic and acidic residues" evidence="1">
    <location>
        <begin position="305"/>
        <end position="316"/>
    </location>
</feature>
<evidence type="ECO:0000259" key="2">
    <source>
        <dbReference type="PROSITE" id="PS50090"/>
    </source>
</evidence>
<gene>
    <name evidence="4" type="ORF">RRF57_002967</name>
</gene>
<dbReference type="PANTHER" id="PTHR45614">
    <property type="entry name" value="MYB PROTEIN-RELATED"/>
    <property type="match status" value="1"/>
</dbReference>
<evidence type="ECO:0000256" key="1">
    <source>
        <dbReference type="SAM" id="MobiDB-lite"/>
    </source>
</evidence>
<evidence type="ECO:0000259" key="3">
    <source>
        <dbReference type="PROSITE" id="PS51294"/>
    </source>
</evidence>
<dbReference type="PROSITE" id="PS50090">
    <property type="entry name" value="MYB_LIKE"/>
    <property type="match status" value="2"/>
</dbReference>